<dbReference type="HOGENOM" id="CLU_2863562_0_0_9"/>
<dbReference type="STRING" id="44252.DJ90_1598"/>
<dbReference type="RefSeq" id="WP_164815200.1">
    <property type="nucleotide sequence ID" value="NZ_JAHAJO010000155.1"/>
</dbReference>
<keyword evidence="2" id="KW-1185">Reference proteome</keyword>
<name>A0A090ZDF5_PAEMA</name>
<organism evidence="1 2">
    <name type="scientific">Paenibacillus macerans</name>
    <name type="common">Bacillus macerans</name>
    <dbReference type="NCBI Taxonomy" id="44252"/>
    <lineage>
        <taxon>Bacteria</taxon>
        <taxon>Bacillati</taxon>
        <taxon>Bacillota</taxon>
        <taxon>Bacilli</taxon>
        <taxon>Bacillales</taxon>
        <taxon>Paenibacillaceae</taxon>
        <taxon>Paenibacillus</taxon>
    </lineage>
</organism>
<evidence type="ECO:0000313" key="1">
    <source>
        <dbReference type="EMBL" id="KFN08250.1"/>
    </source>
</evidence>
<sequence>MAEYLAEASALELQPCKTKVYTLVSVFSGILLSDFKHLQAAAAAGEALNPGHILEIQTVPELLA</sequence>
<reference evidence="1 2" key="1">
    <citation type="submission" date="2014-04" db="EMBL/GenBank/DDBJ databases">
        <authorList>
            <person name="Bishop-Lilly K.A."/>
            <person name="Broomall S.M."/>
            <person name="Chain P.S."/>
            <person name="Chertkov O."/>
            <person name="Coyne S.R."/>
            <person name="Daligault H.E."/>
            <person name="Davenport K.W."/>
            <person name="Erkkila T."/>
            <person name="Frey K.G."/>
            <person name="Gibbons H.S."/>
            <person name="Gu W."/>
            <person name="Jaissle J."/>
            <person name="Johnson S.L."/>
            <person name="Koroleva G.I."/>
            <person name="Ladner J.T."/>
            <person name="Lo C.-C."/>
            <person name="Minogue T.D."/>
            <person name="Munk C."/>
            <person name="Palacios G.F."/>
            <person name="Redden C.L."/>
            <person name="Rosenzweig C.N."/>
            <person name="Scholz M.B."/>
            <person name="Teshima H."/>
            <person name="Xu Y."/>
        </authorList>
    </citation>
    <scope>NUCLEOTIDE SEQUENCE [LARGE SCALE GENOMIC DNA]</scope>
    <source>
        <strain evidence="1 2">8244</strain>
    </source>
</reference>
<comment type="caution">
    <text evidence="1">The sequence shown here is derived from an EMBL/GenBank/DDBJ whole genome shotgun (WGS) entry which is preliminary data.</text>
</comment>
<protein>
    <submittedName>
        <fullName evidence="1">Uncharacterized protein</fullName>
    </submittedName>
</protein>
<dbReference type="EMBL" id="JMQA01000029">
    <property type="protein sequence ID" value="KFN08250.1"/>
    <property type="molecule type" value="Genomic_DNA"/>
</dbReference>
<proteinExistence type="predicted"/>
<dbReference type="AlphaFoldDB" id="A0A090ZDF5"/>
<dbReference type="Proteomes" id="UP000029278">
    <property type="component" value="Unassembled WGS sequence"/>
</dbReference>
<accession>A0A090ZDF5</accession>
<dbReference type="PATRIC" id="fig|44252.3.peg.3215"/>
<gene>
    <name evidence="1" type="ORF">DJ90_1598</name>
</gene>
<evidence type="ECO:0000313" key="2">
    <source>
        <dbReference type="Proteomes" id="UP000029278"/>
    </source>
</evidence>